<organism evidence="1">
    <name type="scientific">Dechloromonas aromatica (strain RCB)</name>
    <dbReference type="NCBI Taxonomy" id="159087"/>
    <lineage>
        <taxon>Bacteria</taxon>
        <taxon>Pseudomonadati</taxon>
        <taxon>Pseudomonadota</taxon>
        <taxon>Betaproteobacteria</taxon>
        <taxon>Rhodocyclales</taxon>
        <taxon>Azonexaceae</taxon>
        <taxon>Dechloromonas</taxon>
    </lineage>
</organism>
<name>Q47FJ3_DECAR</name>
<gene>
    <name evidence="1" type="ordered locus">Daro_1640</name>
</gene>
<dbReference type="KEGG" id="dar:Daro_1640"/>
<dbReference type="AlphaFoldDB" id="Q47FJ3"/>
<dbReference type="HOGENOM" id="CLU_1319180_0_0_4"/>
<sequence>MHVGNSAIDRLINYFDHHNWPLDLSENKVRARASVEEDPSNADVEIVLIERHRAIFGCQYSPRLAMAAFQTYFICYSVSKEGKSVSLLPERNGPASYSPSAMADELLGVNGSHFHVEPLADGGYTIDEFNSGDNEVIESYEEAINFGRYRAESDLVPTILNIEEQGPSFGLTAHEIKALISDLTECAYAEFEQAIKEAWDRRNVRDDD</sequence>
<evidence type="ECO:0000313" key="1">
    <source>
        <dbReference type="EMBL" id="AAZ46388.1"/>
    </source>
</evidence>
<accession>Q47FJ3</accession>
<reference evidence="1" key="1">
    <citation type="submission" date="2005-08" db="EMBL/GenBank/DDBJ databases">
        <title>Complete sequence of Dechloromonas aromatica RCB.</title>
        <authorList>
            <person name="Salinero K.K."/>
            <person name="Copeland A."/>
            <person name="Lucas S."/>
            <person name="Lapidus A."/>
            <person name="Barry K."/>
            <person name="Detter J.C."/>
            <person name="Glavina T."/>
            <person name="Hammon N."/>
            <person name="Israni S."/>
            <person name="Pitluck S."/>
            <person name="Di Bartolo G."/>
            <person name="Trong S."/>
            <person name="Schmutz J."/>
            <person name="Larimer F."/>
            <person name="Land M."/>
            <person name="Ivanova N."/>
            <person name="Richardson P."/>
        </authorList>
    </citation>
    <scope>NUCLEOTIDE SEQUENCE</scope>
    <source>
        <strain evidence="1">RCB</strain>
    </source>
</reference>
<dbReference type="EMBL" id="CP000089">
    <property type="protein sequence ID" value="AAZ46388.1"/>
    <property type="molecule type" value="Genomic_DNA"/>
</dbReference>
<dbReference type="STRING" id="159087.Daro_1640"/>
<protein>
    <submittedName>
        <fullName evidence="1">Uncharacterized protein</fullName>
    </submittedName>
</protein>
<proteinExistence type="predicted"/>